<keyword evidence="4" id="KW-0285">Flavoprotein</keyword>
<dbReference type="Gene3D" id="3.30.43.10">
    <property type="entry name" value="Uridine Diphospho-n-acetylenolpyruvylglucosamine Reductase, domain 2"/>
    <property type="match status" value="1"/>
</dbReference>
<dbReference type="SUPFAM" id="SSF55103">
    <property type="entry name" value="FAD-linked oxidases, C-terminal domain"/>
    <property type="match status" value="1"/>
</dbReference>
<dbReference type="GO" id="GO:0009690">
    <property type="term" value="P:cytokinin metabolic process"/>
    <property type="evidence" value="ECO:0007669"/>
    <property type="project" value="InterPro"/>
</dbReference>
<dbReference type="InterPro" id="IPR006094">
    <property type="entry name" value="Oxid_FAD_bind_N"/>
</dbReference>
<dbReference type="PANTHER" id="PTHR13878:SF127">
    <property type="entry name" value="CYTOKININ DEHYDROGENASE 3"/>
    <property type="match status" value="1"/>
</dbReference>
<evidence type="ECO:0000313" key="10">
    <source>
        <dbReference type="RefSeq" id="XP_004508239.1"/>
    </source>
</evidence>
<comment type="similarity">
    <text evidence="2">Belongs to the oxygen-dependent FAD-linked oxidoreductase family.</text>
</comment>
<name>A0A1S2YQA3_CICAR</name>
<dbReference type="Gene3D" id="3.30.465.10">
    <property type="match status" value="1"/>
</dbReference>
<dbReference type="SMR" id="A0A1S2YQA3"/>
<protein>
    <recommendedName>
        <fullName evidence="3">cytokinin dehydrogenase</fullName>
        <ecNumber evidence="3">1.5.99.12</ecNumber>
    </recommendedName>
</protein>
<dbReference type="AlphaFoldDB" id="A0A1S2YQA3"/>
<sequence length="543" mass="61919">MAENYHYATYFILLLITITNLTSTLGKIEKWKTVVPREHTIIVNTTISNKFHNDLKTIQVASNDYGNIIHELPLAVFHPSCIQDIATLIKISYNSSVPFTIAARGQGHSTSGQAMARDGVVVDMASYRKQRNGGAISVSEDPLIGYYVDVGGEQLWIDVLYETFEHRLAPVSWTDYLYLTVGGTLSNAGISGQTFRYGPQITNVHEMDVITGKGDLVTCSSKKNSELFHALLGGLGQFGVITRARISLEPAPTWVKWVRVLYSDFSDFTKDQERLISIDGSTKNIELDFLEGMLLMQQGSINNWRSSFFPLSHHSRISSLITKHNILYCLELAKYYDHQSEKMVDKEIQVLLQGLAYIPGLHYEKNVSYVEFLNRVRSGELKLQSQGLWHVPHPWLNLFVPKSQILDFNSGVFNDIILKRNITSGIVLIYPMNKSKWDDRMSTITPDEDVFYAVGFLHSSAFNNWKAYDAQNKEILKFCNDVGIKVKQYLPNHSTEEHWKNHFGTKWRTFLETKLLFDPRMILSPGQKIFNDNTNKICYSPYE</sequence>
<dbReference type="InterPro" id="IPR050432">
    <property type="entry name" value="FAD-linked_Oxidoreductases_BP"/>
</dbReference>
<evidence type="ECO:0000256" key="7">
    <source>
        <dbReference type="ARBA" id="ARBA00048224"/>
    </source>
</evidence>
<evidence type="ECO:0000256" key="2">
    <source>
        <dbReference type="ARBA" id="ARBA00005466"/>
    </source>
</evidence>
<keyword evidence="6" id="KW-0560">Oxidoreductase</keyword>
<evidence type="ECO:0000313" key="9">
    <source>
        <dbReference type="Proteomes" id="UP000087171"/>
    </source>
</evidence>
<evidence type="ECO:0000259" key="8">
    <source>
        <dbReference type="PROSITE" id="PS51387"/>
    </source>
</evidence>
<dbReference type="PROSITE" id="PS51387">
    <property type="entry name" value="FAD_PCMH"/>
    <property type="match status" value="1"/>
</dbReference>
<evidence type="ECO:0000256" key="4">
    <source>
        <dbReference type="ARBA" id="ARBA00022630"/>
    </source>
</evidence>
<dbReference type="PaxDb" id="3827-XP_004508239.1"/>
<dbReference type="PANTHER" id="PTHR13878">
    <property type="entry name" value="GULONOLACTONE OXIDASE"/>
    <property type="match status" value="1"/>
</dbReference>
<dbReference type="InterPro" id="IPR016166">
    <property type="entry name" value="FAD-bd_PCMH"/>
</dbReference>
<evidence type="ECO:0000256" key="5">
    <source>
        <dbReference type="ARBA" id="ARBA00022827"/>
    </source>
</evidence>
<dbReference type="FunFam" id="3.40.462.10:FF:000001">
    <property type="entry name" value="Cytokinin dehydrogenase 2"/>
    <property type="match status" value="1"/>
</dbReference>
<dbReference type="eggNOG" id="KOG1231">
    <property type="taxonomic scope" value="Eukaryota"/>
</dbReference>
<dbReference type="Gene3D" id="3.40.462.10">
    <property type="entry name" value="FAD-linked oxidases, C-terminal domain"/>
    <property type="match status" value="1"/>
</dbReference>
<reference evidence="10" key="2">
    <citation type="submission" date="2025-08" db="UniProtKB">
        <authorList>
            <consortium name="RefSeq"/>
        </authorList>
    </citation>
    <scope>IDENTIFICATION</scope>
    <source>
        <tissue evidence="10">Etiolated seedlings</tissue>
    </source>
</reference>
<keyword evidence="5" id="KW-0274">FAD</keyword>
<dbReference type="InterPro" id="IPR016164">
    <property type="entry name" value="FAD-linked_Oxase-like_C"/>
</dbReference>
<dbReference type="InterPro" id="IPR036318">
    <property type="entry name" value="FAD-bd_PCMH-like_sf"/>
</dbReference>
<dbReference type="Proteomes" id="UP000087171">
    <property type="component" value="Chromosome Ca7"/>
</dbReference>
<evidence type="ECO:0000256" key="3">
    <source>
        <dbReference type="ARBA" id="ARBA00011928"/>
    </source>
</evidence>
<dbReference type="Pfam" id="PF01565">
    <property type="entry name" value="FAD_binding_4"/>
    <property type="match status" value="1"/>
</dbReference>
<dbReference type="InterPro" id="IPR016169">
    <property type="entry name" value="FAD-bd_PCMH_sub2"/>
</dbReference>
<proteinExistence type="inferred from homology"/>
<evidence type="ECO:0000256" key="1">
    <source>
        <dbReference type="ARBA" id="ARBA00001974"/>
    </source>
</evidence>
<evidence type="ECO:0000256" key="6">
    <source>
        <dbReference type="ARBA" id="ARBA00023002"/>
    </source>
</evidence>
<accession>A0A1S2YQA3</accession>
<dbReference type="InterPro" id="IPR006093">
    <property type="entry name" value="Oxy_OxRdtase_FAD_BS"/>
</dbReference>
<dbReference type="GeneID" id="101506131"/>
<dbReference type="RefSeq" id="XP_004508239.1">
    <property type="nucleotide sequence ID" value="XM_004508182.3"/>
</dbReference>
<keyword evidence="9" id="KW-1185">Reference proteome</keyword>
<dbReference type="KEGG" id="cam:101506131"/>
<dbReference type="GO" id="GO:0071949">
    <property type="term" value="F:FAD binding"/>
    <property type="evidence" value="ECO:0007669"/>
    <property type="project" value="InterPro"/>
</dbReference>
<dbReference type="OrthoDB" id="415825at2759"/>
<dbReference type="STRING" id="3827.A0A1S2YQA3"/>
<dbReference type="PROSITE" id="PS00862">
    <property type="entry name" value="OX2_COVAL_FAD"/>
    <property type="match status" value="1"/>
</dbReference>
<organism evidence="9 10">
    <name type="scientific">Cicer arietinum</name>
    <name type="common">Chickpea</name>
    <name type="synonym">Garbanzo</name>
    <dbReference type="NCBI Taxonomy" id="3827"/>
    <lineage>
        <taxon>Eukaryota</taxon>
        <taxon>Viridiplantae</taxon>
        <taxon>Streptophyta</taxon>
        <taxon>Embryophyta</taxon>
        <taxon>Tracheophyta</taxon>
        <taxon>Spermatophyta</taxon>
        <taxon>Magnoliopsida</taxon>
        <taxon>eudicotyledons</taxon>
        <taxon>Gunneridae</taxon>
        <taxon>Pentapetalae</taxon>
        <taxon>rosids</taxon>
        <taxon>fabids</taxon>
        <taxon>Fabales</taxon>
        <taxon>Fabaceae</taxon>
        <taxon>Papilionoideae</taxon>
        <taxon>50 kb inversion clade</taxon>
        <taxon>NPAAA clade</taxon>
        <taxon>Hologalegina</taxon>
        <taxon>IRL clade</taxon>
        <taxon>Cicereae</taxon>
        <taxon>Cicer</taxon>
    </lineage>
</organism>
<dbReference type="SUPFAM" id="SSF56176">
    <property type="entry name" value="FAD-binding/transporter-associated domain-like"/>
    <property type="match status" value="1"/>
</dbReference>
<comment type="catalytic activity">
    <reaction evidence="7">
        <text>N(6)-dimethylallyladenine + A + H2O = 3-methyl-2-butenal + adenine + AH2</text>
        <dbReference type="Rhea" id="RHEA:13625"/>
        <dbReference type="ChEBI" id="CHEBI:13193"/>
        <dbReference type="ChEBI" id="CHEBI:15377"/>
        <dbReference type="ChEBI" id="CHEBI:15825"/>
        <dbReference type="ChEBI" id="CHEBI:16708"/>
        <dbReference type="ChEBI" id="CHEBI:17499"/>
        <dbReference type="ChEBI" id="CHEBI:17660"/>
        <dbReference type="EC" id="1.5.99.12"/>
    </reaction>
</comment>
<feature type="domain" description="FAD-binding PCMH-type" evidence="8">
    <location>
        <begin position="69"/>
        <end position="251"/>
    </location>
</feature>
<dbReference type="GO" id="GO:0019139">
    <property type="term" value="F:cytokinin dehydrogenase activity"/>
    <property type="evidence" value="ECO:0007669"/>
    <property type="project" value="UniProtKB-EC"/>
</dbReference>
<gene>
    <name evidence="10" type="primary">LOC101506131</name>
</gene>
<dbReference type="EC" id="1.5.99.12" evidence="3"/>
<reference evidence="9" key="1">
    <citation type="journal article" date="2013" name="Nat. Biotechnol.">
        <title>Draft genome sequence of chickpea (Cicer arietinum) provides a resource for trait improvement.</title>
        <authorList>
            <person name="Varshney R.K."/>
            <person name="Song C."/>
            <person name="Saxena R.K."/>
            <person name="Azam S."/>
            <person name="Yu S."/>
            <person name="Sharpe A.G."/>
            <person name="Cannon S."/>
            <person name="Baek J."/>
            <person name="Rosen B.D."/>
            <person name="Tar'an B."/>
            <person name="Millan T."/>
            <person name="Zhang X."/>
            <person name="Ramsay L.D."/>
            <person name="Iwata A."/>
            <person name="Wang Y."/>
            <person name="Nelson W."/>
            <person name="Farmer A.D."/>
            <person name="Gaur P.M."/>
            <person name="Soderlund C."/>
            <person name="Penmetsa R.V."/>
            <person name="Xu C."/>
            <person name="Bharti A.K."/>
            <person name="He W."/>
            <person name="Winter P."/>
            <person name="Zhao S."/>
            <person name="Hane J.K."/>
            <person name="Carrasquilla-Garcia N."/>
            <person name="Condie J.A."/>
            <person name="Upadhyaya H.D."/>
            <person name="Luo M.C."/>
            <person name="Thudi M."/>
            <person name="Gowda C.L."/>
            <person name="Singh N.P."/>
            <person name="Lichtenzveig J."/>
            <person name="Gali K.K."/>
            <person name="Rubio J."/>
            <person name="Nadarajan N."/>
            <person name="Dolezel J."/>
            <person name="Bansal K.C."/>
            <person name="Xu X."/>
            <person name="Edwards D."/>
            <person name="Zhang G."/>
            <person name="Kahl G."/>
            <person name="Gil J."/>
            <person name="Singh K.B."/>
            <person name="Datta S.K."/>
            <person name="Jackson S.A."/>
            <person name="Wang J."/>
            <person name="Cook D.R."/>
        </authorList>
    </citation>
    <scope>NUCLEOTIDE SEQUENCE [LARGE SCALE GENOMIC DNA]</scope>
    <source>
        <strain evidence="9">cv. CDC Frontier</strain>
    </source>
</reference>
<dbReference type="InterPro" id="IPR016170">
    <property type="entry name" value="Cytok_DH_C_sf"/>
</dbReference>
<dbReference type="Pfam" id="PF09265">
    <property type="entry name" value="Cytokin-bind"/>
    <property type="match status" value="1"/>
</dbReference>
<dbReference type="InterPro" id="IPR016167">
    <property type="entry name" value="FAD-bd_PCMH_sub1"/>
</dbReference>
<comment type="cofactor">
    <cofactor evidence="1">
        <name>FAD</name>
        <dbReference type="ChEBI" id="CHEBI:57692"/>
    </cofactor>
</comment>
<dbReference type="InterPro" id="IPR015345">
    <property type="entry name" value="Cytokinin_DH_FAD/cytokin-bd"/>
</dbReference>